<comment type="similarity">
    <text evidence="1 5">Belongs to the CoaE family.</text>
</comment>
<dbReference type="EC" id="2.7.1.24" evidence="5 6"/>
<keyword evidence="8" id="KW-1185">Reference proteome</keyword>
<dbReference type="PROSITE" id="PS51219">
    <property type="entry name" value="DPCK"/>
    <property type="match status" value="1"/>
</dbReference>
<comment type="function">
    <text evidence="5">Catalyzes the phosphorylation of the 3'-hydroxyl group of dephosphocoenzyme A to form coenzyme A.</text>
</comment>
<evidence type="ECO:0000256" key="6">
    <source>
        <dbReference type="NCBIfam" id="TIGR00152"/>
    </source>
</evidence>
<dbReference type="GO" id="GO:0005524">
    <property type="term" value="F:ATP binding"/>
    <property type="evidence" value="ECO:0007669"/>
    <property type="project" value="UniProtKB-UniRule"/>
</dbReference>
<evidence type="ECO:0000256" key="5">
    <source>
        <dbReference type="HAMAP-Rule" id="MF_00376"/>
    </source>
</evidence>
<name>F3ZNI2_9BACE</name>
<protein>
    <recommendedName>
        <fullName evidence="5 6">Dephospho-CoA kinase</fullName>
        <ecNumber evidence="5 6">2.7.1.24</ecNumber>
    </recommendedName>
    <alternativeName>
        <fullName evidence="5">Dephosphocoenzyme A kinase</fullName>
    </alternativeName>
</protein>
<dbReference type="GO" id="GO:0004140">
    <property type="term" value="F:dephospho-CoA kinase activity"/>
    <property type="evidence" value="ECO:0007669"/>
    <property type="project" value="UniProtKB-UniRule"/>
</dbReference>
<evidence type="ECO:0000256" key="3">
    <source>
        <dbReference type="ARBA" id="ARBA00022840"/>
    </source>
</evidence>
<dbReference type="STRING" id="679937.Bcop_2364"/>
<dbReference type="HOGENOM" id="CLU_057180_3_1_10"/>
<dbReference type="NCBIfam" id="TIGR00152">
    <property type="entry name" value="dephospho-CoA kinase"/>
    <property type="match status" value="1"/>
</dbReference>
<dbReference type="OrthoDB" id="9812943at2"/>
<evidence type="ECO:0000256" key="2">
    <source>
        <dbReference type="ARBA" id="ARBA00022741"/>
    </source>
</evidence>
<feature type="binding site" evidence="5">
    <location>
        <begin position="11"/>
        <end position="16"/>
    </location>
    <ligand>
        <name>ATP</name>
        <dbReference type="ChEBI" id="CHEBI:30616"/>
    </ligand>
</feature>
<dbReference type="HAMAP" id="MF_00376">
    <property type="entry name" value="Dephospho_CoA_kinase"/>
    <property type="match status" value="1"/>
</dbReference>
<evidence type="ECO:0000256" key="4">
    <source>
        <dbReference type="ARBA" id="ARBA00022993"/>
    </source>
</evidence>
<comment type="subcellular location">
    <subcellularLocation>
        <location evidence="5">Cytoplasm</location>
    </subcellularLocation>
</comment>
<dbReference type="InterPro" id="IPR027417">
    <property type="entry name" value="P-loop_NTPase"/>
</dbReference>
<keyword evidence="4 5" id="KW-0173">Coenzyme A biosynthesis</keyword>
<keyword evidence="2 5" id="KW-0547">Nucleotide-binding</keyword>
<evidence type="ECO:0000313" key="7">
    <source>
        <dbReference type="EMBL" id="EGJ72517.1"/>
    </source>
</evidence>
<dbReference type="SUPFAM" id="SSF52540">
    <property type="entry name" value="P-loop containing nucleoside triphosphate hydrolases"/>
    <property type="match status" value="1"/>
</dbReference>
<comment type="pathway">
    <text evidence="5">Cofactor biosynthesis; coenzyme A biosynthesis; CoA from (R)-pantothenate: step 5/5.</text>
</comment>
<comment type="catalytic activity">
    <reaction evidence="5">
        <text>3'-dephospho-CoA + ATP = ADP + CoA + H(+)</text>
        <dbReference type="Rhea" id="RHEA:18245"/>
        <dbReference type="ChEBI" id="CHEBI:15378"/>
        <dbReference type="ChEBI" id="CHEBI:30616"/>
        <dbReference type="ChEBI" id="CHEBI:57287"/>
        <dbReference type="ChEBI" id="CHEBI:57328"/>
        <dbReference type="ChEBI" id="CHEBI:456216"/>
        <dbReference type="EC" id="2.7.1.24"/>
    </reaction>
</comment>
<organism evidence="7 8">
    <name type="scientific">Bacteroides coprosuis DSM 18011</name>
    <dbReference type="NCBI Taxonomy" id="679937"/>
    <lineage>
        <taxon>Bacteria</taxon>
        <taxon>Pseudomonadati</taxon>
        <taxon>Bacteroidota</taxon>
        <taxon>Bacteroidia</taxon>
        <taxon>Bacteroidales</taxon>
        <taxon>Bacteroidaceae</taxon>
        <taxon>Bacteroides</taxon>
    </lineage>
</organism>
<dbReference type="UniPathway" id="UPA00241">
    <property type="reaction ID" value="UER00356"/>
</dbReference>
<dbReference type="eggNOG" id="COG0237">
    <property type="taxonomic scope" value="Bacteria"/>
</dbReference>
<reference evidence="7 8" key="1">
    <citation type="journal article" date="2011" name="Stand. Genomic Sci.">
        <title>Non-contiguous finished genome sequence of Bacteroides coprosuis type strain (PC139).</title>
        <authorList>
            <person name="Land M."/>
            <person name="Held B."/>
            <person name="Gronow S."/>
            <person name="Abt B."/>
            <person name="Lucas S."/>
            <person name="Del Rio T.G."/>
            <person name="Nolan M."/>
            <person name="Tice H."/>
            <person name="Cheng J.F."/>
            <person name="Pitluck S."/>
            <person name="Liolios K."/>
            <person name="Pagani I."/>
            <person name="Ivanova N."/>
            <person name="Mavromatis K."/>
            <person name="Mikhailova N."/>
            <person name="Pati A."/>
            <person name="Tapia R."/>
            <person name="Han C."/>
            <person name="Goodwin L."/>
            <person name="Chen A."/>
            <person name="Palaniappan K."/>
            <person name="Hauser L."/>
            <person name="Brambilla E.M."/>
            <person name="Rohde M."/>
            <person name="Goker M."/>
            <person name="Detter J.C."/>
            <person name="Woyke T."/>
            <person name="Bristow J."/>
            <person name="Eisen J.A."/>
            <person name="Markowitz V."/>
            <person name="Hugenholtz P."/>
            <person name="Kyrpides N.C."/>
            <person name="Klenk H.P."/>
            <person name="Lapidus A."/>
        </authorList>
    </citation>
    <scope>NUCLEOTIDE SEQUENCE</scope>
    <source>
        <strain evidence="7 8">DSM 18011</strain>
    </source>
</reference>
<dbReference type="AlphaFoldDB" id="F3ZNI2"/>
<dbReference type="GO" id="GO:0015937">
    <property type="term" value="P:coenzyme A biosynthetic process"/>
    <property type="evidence" value="ECO:0007669"/>
    <property type="project" value="UniProtKB-UniRule"/>
</dbReference>
<proteinExistence type="inferred from homology"/>
<dbReference type="CDD" id="cd02022">
    <property type="entry name" value="DPCK"/>
    <property type="match status" value="1"/>
</dbReference>
<keyword evidence="3 5" id="KW-0067">ATP-binding</keyword>
<dbReference type="EMBL" id="CM001167">
    <property type="protein sequence ID" value="EGJ72517.1"/>
    <property type="molecule type" value="Genomic_DNA"/>
</dbReference>
<sequence>MIKIGITGGIGSGKSVVSRILQVLDIPIYIADDEAKKLMVSDPHIKKSLIALLGNQVYLDGQLNKKLLANYLFAKPEHTKEINDIVHPRVKEDFLTWCEKNQECPIVGIESAILFEAGFKNAVDYSILVYASEEVRLERAIKRDKSTAELIAKRIAAQTPDREKLLLTDFLVYNDGNIAILPQVLFLLQELKKTI</sequence>
<keyword evidence="5" id="KW-0963">Cytoplasm</keyword>
<accession>F3ZNI2</accession>
<dbReference type="GO" id="GO:0005737">
    <property type="term" value="C:cytoplasm"/>
    <property type="evidence" value="ECO:0007669"/>
    <property type="project" value="UniProtKB-SubCell"/>
</dbReference>
<dbReference type="Gene3D" id="3.40.50.300">
    <property type="entry name" value="P-loop containing nucleotide triphosphate hydrolases"/>
    <property type="match status" value="1"/>
</dbReference>
<dbReference type="Proteomes" id="UP000018439">
    <property type="component" value="Chromosome"/>
</dbReference>
<dbReference type="PANTHER" id="PTHR10695:SF46">
    <property type="entry name" value="BIFUNCTIONAL COENZYME A SYNTHASE-RELATED"/>
    <property type="match status" value="1"/>
</dbReference>
<dbReference type="InterPro" id="IPR001977">
    <property type="entry name" value="Depp_CoAkinase"/>
</dbReference>
<evidence type="ECO:0000256" key="1">
    <source>
        <dbReference type="ARBA" id="ARBA00009018"/>
    </source>
</evidence>
<dbReference type="Pfam" id="PF01121">
    <property type="entry name" value="CoaE"/>
    <property type="match status" value="1"/>
</dbReference>
<gene>
    <name evidence="5" type="primary">coaE</name>
    <name evidence="7" type="ORF">Bcop_2364</name>
</gene>
<evidence type="ECO:0000313" key="8">
    <source>
        <dbReference type="Proteomes" id="UP000018439"/>
    </source>
</evidence>
<keyword evidence="5 7" id="KW-0418">Kinase</keyword>
<keyword evidence="5 7" id="KW-0808">Transferase</keyword>
<dbReference type="PANTHER" id="PTHR10695">
    <property type="entry name" value="DEPHOSPHO-COA KINASE-RELATED"/>
    <property type="match status" value="1"/>
</dbReference>